<gene>
    <name evidence="1" type="ORF">K1Y72_09600</name>
</gene>
<evidence type="ECO:0000313" key="1">
    <source>
        <dbReference type="EMBL" id="MBW8482619.1"/>
    </source>
</evidence>
<accession>A0ABS7FSB7</accession>
<sequence>MTTEGWFSTSPPKAKCDQDEWAFADSLEIFEVRQAVAQIFKTTVAPVAHLQELQALGPEIGALHTAHKLREALEVVISDLVEQARERHVPWEAIGQVLGGVQASAVQNKYGQRRRDQEAAEERAEDVRFESLAARFGARLASGEEPTEDLDEFLEEISNESYADRFAAMRNLVDHAHRVCEQITAQFAQEMNDLQAAQDPDLSSALGWYPARVNAVHQTMINIWVEVNNDSQMWVELGRLGNDARRITGTMLHDPVKYTFYALTKAMYASSCCTRAWNALASDEGDVLDSFRYLQKVRLSLSEIQLIMDREDVKALIRALPSEPPGSSST</sequence>
<comment type="caution">
    <text evidence="1">The sequence shown here is derived from an EMBL/GenBank/DDBJ whole genome shotgun (WGS) entry which is preliminary data.</text>
</comment>
<dbReference type="Proteomes" id="UP000774570">
    <property type="component" value="Unassembled WGS sequence"/>
</dbReference>
<dbReference type="EMBL" id="JAIBOA010000005">
    <property type="protein sequence ID" value="MBW8482619.1"/>
    <property type="molecule type" value="Genomic_DNA"/>
</dbReference>
<proteinExistence type="predicted"/>
<protein>
    <submittedName>
        <fullName evidence="1">Uncharacterized protein</fullName>
    </submittedName>
</protein>
<organism evidence="1 2">
    <name type="scientific">Actinomadura parmotrematis</name>
    <dbReference type="NCBI Taxonomy" id="2864039"/>
    <lineage>
        <taxon>Bacteria</taxon>
        <taxon>Bacillati</taxon>
        <taxon>Actinomycetota</taxon>
        <taxon>Actinomycetes</taxon>
        <taxon>Streptosporangiales</taxon>
        <taxon>Thermomonosporaceae</taxon>
        <taxon>Actinomadura</taxon>
    </lineage>
</organism>
<name>A0ABS7FSB7_9ACTN</name>
<evidence type="ECO:0000313" key="2">
    <source>
        <dbReference type="Proteomes" id="UP000774570"/>
    </source>
</evidence>
<reference evidence="1 2" key="1">
    <citation type="submission" date="2021-07" db="EMBL/GenBank/DDBJ databases">
        <title>Actinomadura sp. PM05-2 isolated from lichen.</title>
        <authorList>
            <person name="Somphong A."/>
            <person name="Phongsopitanun W."/>
            <person name="Tanasupawat S."/>
            <person name="Peongsungnone V."/>
        </authorList>
    </citation>
    <scope>NUCLEOTIDE SEQUENCE [LARGE SCALE GENOMIC DNA]</scope>
    <source>
        <strain evidence="1 2">PM05-2</strain>
    </source>
</reference>
<dbReference type="RefSeq" id="WP_220165289.1">
    <property type="nucleotide sequence ID" value="NZ_JAIBOA010000005.1"/>
</dbReference>
<keyword evidence="2" id="KW-1185">Reference proteome</keyword>